<dbReference type="HOGENOM" id="CLU_036313_2_0_1"/>
<dbReference type="RefSeq" id="XP_001831191.2">
    <property type="nucleotide sequence ID" value="XM_001831139.2"/>
</dbReference>
<keyword evidence="2" id="KW-1133">Transmembrane helix</keyword>
<organism evidence="3 4">
    <name type="scientific">Coprinopsis cinerea (strain Okayama-7 / 130 / ATCC MYA-4618 / FGSC 9003)</name>
    <name type="common">Inky cap fungus</name>
    <name type="synonym">Hormographiella aspergillata</name>
    <dbReference type="NCBI Taxonomy" id="240176"/>
    <lineage>
        <taxon>Eukaryota</taxon>
        <taxon>Fungi</taxon>
        <taxon>Dikarya</taxon>
        <taxon>Basidiomycota</taxon>
        <taxon>Agaricomycotina</taxon>
        <taxon>Agaricomycetes</taxon>
        <taxon>Agaricomycetidae</taxon>
        <taxon>Agaricales</taxon>
        <taxon>Agaricineae</taxon>
        <taxon>Psathyrellaceae</taxon>
        <taxon>Coprinopsis</taxon>
    </lineage>
</organism>
<dbReference type="OrthoDB" id="3013353at2759"/>
<dbReference type="GeneID" id="6007652"/>
<feature type="compositionally biased region" description="Low complexity" evidence="1">
    <location>
        <begin position="307"/>
        <end position="326"/>
    </location>
</feature>
<keyword evidence="2" id="KW-0812">Transmembrane</keyword>
<evidence type="ECO:0000313" key="4">
    <source>
        <dbReference type="Proteomes" id="UP000001861"/>
    </source>
</evidence>
<dbReference type="CDD" id="cd12841">
    <property type="entry name" value="TM_EphA1"/>
    <property type="match status" value="1"/>
</dbReference>
<dbReference type="OMA" id="PYNGTHG"/>
<sequence length="533" mass="56285">MSQQTRWIVVDDRDSQITYSGSWSSISGDEFNGRGSFGSTYLNTLRSSTSTGSTLTFSFIGDAARIMGTMLGRTTDPEWECILDGVVQEKESAWNSLQNNMAFCKFYELAPGPHTISLRVTRSSERAFLFDQIQYKPTGRVDNQVTYITRADPNLAYDSTWQPLGHAAHMTHRTGGILELRFIGTQVAWYASYPSELAHVDSTASYTLDGGAPVSITVPGGGNDSDWNRLLFTTPRVNRGEHTLRVTYHGRGSQTPLVLSHLLVTDGTTQLVSPPPPIDTSPAPPTDDATPGGGTPTSTDDDEDSGDSAPGSAASSRPRPSPSDSANPNIPGGLSDSDTEIAPSEGLAVLRKSSTAGSSPTDISSGGGIDGNTNTSDSKGLPVGAIVGAVLGCLAFLVLVVGILVFLKYRRRRNTRNIFLPNSPQTVQPFYAAGYSDASNPPMASVPAVGQGENQGQYGSPVSLPPEQGSMSAGLPSSMSGLSNPSAFSPQINSGFSPVSSTTNLLQPLRKGSEAPIPPQSVQLVGHPPNYTP</sequence>
<accession>A8N8N5</accession>
<feature type="compositionally biased region" description="Pro residues" evidence="1">
    <location>
        <begin position="273"/>
        <end position="285"/>
    </location>
</feature>
<name>A8N8N5_COPC7</name>
<feature type="region of interest" description="Disordered" evidence="1">
    <location>
        <begin position="268"/>
        <end position="371"/>
    </location>
</feature>
<dbReference type="KEGG" id="cci:CC1G_09894"/>
<keyword evidence="2" id="KW-0472">Membrane</keyword>
<feature type="compositionally biased region" description="Polar residues" evidence="1">
    <location>
        <begin position="469"/>
        <end position="506"/>
    </location>
</feature>
<dbReference type="AlphaFoldDB" id="A8N8N5"/>
<dbReference type="Gene3D" id="2.60.120.260">
    <property type="entry name" value="Galactose-binding domain-like"/>
    <property type="match status" value="2"/>
</dbReference>
<feature type="compositionally biased region" description="Polar residues" evidence="1">
    <location>
        <begin position="352"/>
        <end position="364"/>
    </location>
</feature>
<reference evidence="3 4" key="1">
    <citation type="journal article" date="2010" name="Proc. Natl. Acad. Sci. U.S.A.">
        <title>Insights into evolution of multicellular fungi from the assembled chromosomes of the mushroom Coprinopsis cinerea (Coprinus cinereus).</title>
        <authorList>
            <person name="Stajich J.E."/>
            <person name="Wilke S.K."/>
            <person name="Ahren D."/>
            <person name="Au C.H."/>
            <person name="Birren B.W."/>
            <person name="Borodovsky M."/>
            <person name="Burns C."/>
            <person name="Canback B."/>
            <person name="Casselton L.A."/>
            <person name="Cheng C.K."/>
            <person name="Deng J."/>
            <person name="Dietrich F.S."/>
            <person name="Fargo D.C."/>
            <person name="Farman M.L."/>
            <person name="Gathman A.C."/>
            <person name="Goldberg J."/>
            <person name="Guigo R."/>
            <person name="Hoegger P.J."/>
            <person name="Hooker J.B."/>
            <person name="Huggins A."/>
            <person name="James T.Y."/>
            <person name="Kamada T."/>
            <person name="Kilaru S."/>
            <person name="Kodira C."/>
            <person name="Kues U."/>
            <person name="Kupfer D."/>
            <person name="Kwan H.S."/>
            <person name="Lomsadze A."/>
            <person name="Li W."/>
            <person name="Lilly W.W."/>
            <person name="Ma L.J."/>
            <person name="Mackey A.J."/>
            <person name="Manning G."/>
            <person name="Martin F."/>
            <person name="Muraguchi H."/>
            <person name="Natvig D.O."/>
            <person name="Palmerini H."/>
            <person name="Ramesh M.A."/>
            <person name="Rehmeyer C.J."/>
            <person name="Roe B.A."/>
            <person name="Shenoy N."/>
            <person name="Stanke M."/>
            <person name="Ter-Hovhannisyan V."/>
            <person name="Tunlid A."/>
            <person name="Velagapudi R."/>
            <person name="Vision T.J."/>
            <person name="Zeng Q."/>
            <person name="Zolan M.E."/>
            <person name="Pukkila P.J."/>
        </authorList>
    </citation>
    <scope>NUCLEOTIDE SEQUENCE [LARGE SCALE GENOMIC DNA]</scope>
    <source>
        <strain evidence="4">Okayama-7 / 130 / ATCC MYA-4618 / FGSC 9003</strain>
    </source>
</reference>
<comment type="caution">
    <text evidence="3">The sequence shown here is derived from an EMBL/GenBank/DDBJ whole genome shotgun (WGS) entry which is preliminary data.</text>
</comment>
<dbReference type="EMBL" id="AACS02000007">
    <property type="protein sequence ID" value="EAU90654.2"/>
    <property type="molecule type" value="Genomic_DNA"/>
</dbReference>
<dbReference type="eggNOG" id="ENOG502S423">
    <property type="taxonomic scope" value="Eukaryota"/>
</dbReference>
<evidence type="ECO:0000256" key="1">
    <source>
        <dbReference type="SAM" id="MobiDB-lite"/>
    </source>
</evidence>
<protein>
    <submittedName>
        <fullName evidence="3">Uncharacterized protein</fullName>
    </submittedName>
</protein>
<keyword evidence="4" id="KW-1185">Reference proteome</keyword>
<proteinExistence type="predicted"/>
<dbReference type="STRING" id="240176.A8N8N5"/>
<gene>
    <name evidence="3" type="ORF">CC1G_09894</name>
</gene>
<feature type="region of interest" description="Disordered" evidence="1">
    <location>
        <begin position="442"/>
        <end position="533"/>
    </location>
</feature>
<dbReference type="Proteomes" id="UP000001861">
    <property type="component" value="Unassembled WGS sequence"/>
</dbReference>
<dbReference type="VEuPathDB" id="FungiDB:CC1G_09894"/>
<feature type="transmembrane region" description="Helical" evidence="2">
    <location>
        <begin position="383"/>
        <end position="407"/>
    </location>
</feature>
<dbReference type="InParanoid" id="A8N8N5"/>
<evidence type="ECO:0000313" key="3">
    <source>
        <dbReference type="EMBL" id="EAU90654.2"/>
    </source>
</evidence>
<evidence type="ECO:0000256" key="2">
    <source>
        <dbReference type="SAM" id="Phobius"/>
    </source>
</evidence>